<evidence type="ECO:0000256" key="3">
    <source>
        <dbReference type="ARBA" id="ARBA00022692"/>
    </source>
</evidence>
<evidence type="ECO:0000313" key="7">
    <source>
        <dbReference type="EMBL" id="QQD25339.1"/>
    </source>
</evidence>
<dbReference type="EMBL" id="CP046056">
    <property type="protein sequence ID" value="QQD25339.1"/>
    <property type="molecule type" value="Genomic_DNA"/>
</dbReference>
<keyword evidence="3 6" id="KW-0812">Transmembrane</keyword>
<evidence type="ECO:0000256" key="2">
    <source>
        <dbReference type="ARBA" id="ARBA00009694"/>
    </source>
</evidence>
<gene>
    <name evidence="7" type="ORF">GJQ55_13015</name>
</gene>
<comment type="similarity">
    <text evidence="2">Belongs to the UPF0382 family.</text>
</comment>
<feature type="transmembrane region" description="Helical" evidence="6">
    <location>
        <begin position="45"/>
        <end position="64"/>
    </location>
</feature>
<evidence type="ECO:0000256" key="4">
    <source>
        <dbReference type="ARBA" id="ARBA00022989"/>
    </source>
</evidence>
<reference evidence="7 8" key="1">
    <citation type="submission" date="2019-11" db="EMBL/GenBank/DDBJ databases">
        <title>Venatorbacter sp. nov. a predator of Campylobacter and other Gram-negative bacteria.</title>
        <authorList>
            <person name="Saeedi A."/>
            <person name="Cummings N.J."/>
            <person name="Connerton I.F."/>
            <person name="Connerton P.L."/>
        </authorList>
    </citation>
    <scope>NUCLEOTIDE SEQUENCE [LARGE SCALE GENOMIC DNA]</scope>
    <source>
        <strain evidence="7">XL5</strain>
    </source>
</reference>
<proteinExistence type="inferred from homology"/>
<accession>A0A9X7V478</accession>
<dbReference type="GO" id="GO:0005886">
    <property type="term" value="C:plasma membrane"/>
    <property type="evidence" value="ECO:0007669"/>
    <property type="project" value="TreeGrafter"/>
</dbReference>
<dbReference type="AlphaFoldDB" id="A0A9X7V478"/>
<feature type="transmembrane region" description="Helical" evidence="6">
    <location>
        <begin position="76"/>
        <end position="95"/>
    </location>
</feature>
<organism evidence="7 8">
    <name type="scientific">Venatoribacter cucullus</name>
    <dbReference type="NCBI Taxonomy" id="2661630"/>
    <lineage>
        <taxon>Bacteria</taxon>
        <taxon>Pseudomonadati</taxon>
        <taxon>Pseudomonadota</taxon>
        <taxon>Gammaproteobacteria</taxon>
        <taxon>Oceanospirillales</taxon>
        <taxon>Oceanospirillaceae</taxon>
        <taxon>Venatoribacter</taxon>
    </lineage>
</organism>
<dbReference type="RefSeq" id="WP_228345413.1">
    <property type="nucleotide sequence ID" value="NZ_CP046056.1"/>
</dbReference>
<keyword evidence="8" id="KW-1185">Reference proteome</keyword>
<dbReference type="Proteomes" id="UP000596074">
    <property type="component" value="Chromosome"/>
</dbReference>
<keyword evidence="4 6" id="KW-1133">Transmembrane helix</keyword>
<evidence type="ECO:0000313" key="8">
    <source>
        <dbReference type="Proteomes" id="UP000596074"/>
    </source>
</evidence>
<evidence type="ECO:0000256" key="6">
    <source>
        <dbReference type="SAM" id="Phobius"/>
    </source>
</evidence>
<protein>
    <submittedName>
        <fullName evidence="7">DUF423 domain-containing protein</fullName>
    </submittedName>
</protein>
<dbReference type="KEGG" id="vcw:GJQ55_13015"/>
<dbReference type="InterPro" id="IPR006696">
    <property type="entry name" value="DUF423"/>
</dbReference>
<dbReference type="Pfam" id="PF04241">
    <property type="entry name" value="DUF423"/>
    <property type="match status" value="1"/>
</dbReference>
<comment type="subcellular location">
    <subcellularLocation>
        <location evidence="1">Membrane</location>
        <topology evidence="1">Multi-pass membrane protein</topology>
    </subcellularLocation>
</comment>
<sequence>MQGKHLLIIAAIAGFSAVALGAFGAHGLKGSLNPQQLGWWTTAVQYHLVHAVALLGVSVWLQISPNDSCSRWLRRTGLMMVLGLVLFSGSLYSMAITDMRALGIVTPFGGLSWLMGWFGLVLAASTLKPSEQE</sequence>
<evidence type="ECO:0000256" key="5">
    <source>
        <dbReference type="ARBA" id="ARBA00023136"/>
    </source>
</evidence>
<evidence type="ECO:0000256" key="1">
    <source>
        <dbReference type="ARBA" id="ARBA00004141"/>
    </source>
</evidence>
<dbReference type="PANTHER" id="PTHR43461">
    <property type="entry name" value="TRANSMEMBRANE PROTEIN 256"/>
    <property type="match status" value="1"/>
</dbReference>
<keyword evidence="5 6" id="KW-0472">Membrane</keyword>
<name>A0A9X7V478_9GAMM</name>
<feature type="transmembrane region" description="Helical" evidence="6">
    <location>
        <begin position="101"/>
        <end position="124"/>
    </location>
</feature>
<dbReference type="PANTHER" id="PTHR43461:SF1">
    <property type="entry name" value="TRANSMEMBRANE PROTEIN 256"/>
    <property type="match status" value="1"/>
</dbReference>